<comment type="caution">
    <text evidence="3">The sequence shown here is derived from an EMBL/GenBank/DDBJ whole genome shotgun (WGS) entry which is preliminary data.</text>
</comment>
<proteinExistence type="predicted"/>
<evidence type="ECO:0000313" key="3">
    <source>
        <dbReference type="EMBL" id="GAA3619911.1"/>
    </source>
</evidence>
<dbReference type="PROSITE" id="PS51257">
    <property type="entry name" value="PROKAR_LIPOPROTEIN"/>
    <property type="match status" value="1"/>
</dbReference>
<feature type="region of interest" description="Disordered" evidence="1">
    <location>
        <begin position="140"/>
        <end position="182"/>
    </location>
</feature>
<evidence type="ECO:0000256" key="2">
    <source>
        <dbReference type="SAM" id="SignalP"/>
    </source>
</evidence>
<evidence type="ECO:0000256" key="1">
    <source>
        <dbReference type="SAM" id="MobiDB-lite"/>
    </source>
</evidence>
<feature type="compositionally biased region" description="Low complexity" evidence="1">
    <location>
        <begin position="28"/>
        <end position="44"/>
    </location>
</feature>
<organism evidence="3 4">
    <name type="scientific">Microlunatus ginsengisoli</name>
    <dbReference type="NCBI Taxonomy" id="363863"/>
    <lineage>
        <taxon>Bacteria</taxon>
        <taxon>Bacillati</taxon>
        <taxon>Actinomycetota</taxon>
        <taxon>Actinomycetes</taxon>
        <taxon>Propionibacteriales</taxon>
        <taxon>Propionibacteriaceae</taxon>
        <taxon>Microlunatus</taxon>
    </lineage>
</organism>
<feature type="compositionally biased region" description="Gly residues" evidence="1">
    <location>
        <begin position="140"/>
        <end position="160"/>
    </location>
</feature>
<name>A0ABP6ZU88_9ACTN</name>
<keyword evidence="2" id="KW-0732">Signal</keyword>
<feature type="signal peptide" evidence="2">
    <location>
        <begin position="1"/>
        <end position="22"/>
    </location>
</feature>
<evidence type="ECO:0000313" key="4">
    <source>
        <dbReference type="Proteomes" id="UP001501490"/>
    </source>
</evidence>
<dbReference type="EMBL" id="BAABAB010000015">
    <property type="protein sequence ID" value="GAA3619911.1"/>
    <property type="molecule type" value="Genomic_DNA"/>
</dbReference>
<keyword evidence="4" id="KW-1185">Reference proteome</keyword>
<dbReference type="Proteomes" id="UP001501490">
    <property type="component" value="Unassembled WGS sequence"/>
</dbReference>
<feature type="compositionally biased region" description="Low complexity" evidence="1">
    <location>
        <begin position="161"/>
        <end position="173"/>
    </location>
</feature>
<gene>
    <name evidence="3" type="ORF">GCM10022236_22700</name>
</gene>
<reference evidence="4" key="1">
    <citation type="journal article" date="2019" name="Int. J. Syst. Evol. Microbiol.">
        <title>The Global Catalogue of Microorganisms (GCM) 10K type strain sequencing project: providing services to taxonomists for standard genome sequencing and annotation.</title>
        <authorList>
            <consortium name="The Broad Institute Genomics Platform"/>
            <consortium name="The Broad Institute Genome Sequencing Center for Infectious Disease"/>
            <person name="Wu L."/>
            <person name="Ma J."/>
        </authorList>
    </citation>
    <scope>NUCLEOTIDE SEQUENCE [LARGE SCALE GENOMIC DNA]</scope>
    <source>
        <strain evidence="4">JCM 16929</strain>
    </source>
</reference>
<evidence type="ECO:0008006" key="5">
    <source>
        <dbReference type="Google" id="ProtNLM"/>
    </source>
</evidence>
<protein>
    <recommendedName>
        <fullName evidence="5">DUF5666 domain-containing protein</fullName>
    </recommendedName>
</protein>
<sequence>MINNQHRLATLLVGGLAVVTLAACGPSASSAGSNPSAPSGNASGQPGRGFPGVSGLIVALSGKTMQVRTISGQSAVTYTGKTTVTEQQSTKASAARVGMCATVRSTDQSSAGASQGSSITARTVSLSDQVDGSCQVGFGGFGGRGNRPGGLPSGGPGGELPSGMPSGAIPSGAPRGGFGGASGKITAVSGSTLTIEQTRGTEKSTVAVNLTGDTTYTEQVKTGTSAIATNRCVLATGKSDSTGALAATAIRLSAPVNGECGFGGGRRASGSQSGG</sequence>
<dbReference type="RefSeq" id="WP_344804487.1">
    <property type="nucleotide sequence ID" value="NZ_BAABAB010000015.1"/>
</dbReference>
<feature type="region of interest" description="Disordered" evidence="1">
    <location>
        <begin position="28"/>
        <end position="48"/>
    </location>
</feature>
<feature type="chain" id="PRO_5047201071" description="DUF5666 domain-containing protein" evidence="2">
    <location>
        <begin position="23"/>
        <end position="275"/>
    </location>
</feature>
<accession>A0ABP6ZU88</accession>